<dbReference type="Proteomes" id="UP001233999">
    <property type="component" value="Unassembled WGS sequence"/>
</dbReference>
<name>A0AAD7ZMW4_DIPPU</name>
<evidence type="ECO:0000313" key="3">
    <source>
        <dbReference type="Proteomes" id="UP001233999"/>
    </source>
</evidence>
<evidence type="ECO:0000256" key="1">
    <source>
        <dbReference type="SAM" id="MobiDB-lite"/>
    </source>
</evidence>
<protein>
    <submittedName>
        <fullName evidence="2">Uncharacterized protein</fullName>
    </submittedName>
</protein>
<keyword evidence="3" id="KW-1185">Reference proteome</keyword>
<evidence type="ECO:0000313" key="2">
    <source>
        <dbReference type="EMBL" id="KAJ9583428.1"/>
    </source>
</evidence>
<dbReference type="AlphaFoldDB" id="A0AAD7ZMW4"/>
<dbReference type="EMBL" id="JASPKZ010007602">
    <property type="protein sequence ID" value="KAJ9583428.1"/>
    <property type="molecule type" value="Genomic_DNA"/>
</dbReference>
<feature type="region of interest" description="Disordered" evidence="1">
    <location>
        <begin position="52"/>
        <end position="78"/>
    </location>
</feature>
<gene>
    <name evidence="2" type="ORF">L9F63_022231</name>
</gene>
<sequence length="78" mass="9413">MSHENTVFQKAFNSVNVENWRESCHHGYKRKEFYWERDQQMDKLPDRFVINLEDDSDDSNESESELERESNDVAVELE</sequence>
<accession>A0AAD7ZMW4</accession>
<proteinExistence type="predicted"/>
<comment type="caution">
    <text evidence="2">The sequence shown here is derived from an EMBL/GenBank/DDBJ whole genome shotgun (WGS) entry which is preliminary data.</text>
</comment>
<reference evidence="2" key="1">
    <citation type="journal article" date="2023" name="IScience">
        <title>Live-bearing cockroach genome reveals convergent evolutionary mechanisms linked to viviparity in insects and beyond.</title>
        <authorList>
            <person name="Fouks B."/>
            <person name="Harrison M.C."/>
            <person name="Mikhailova A.A."/>
            <person name="Marchal E."/>
            <person name="English S."/>
            <person name="Carruthers M."/>
            <person name="Jennings E.C."/>
            <person name="Chiamaka E.L."/>
            <person name="Frigard R.A."/>
            <person name="Pippel M."/>
            <person name="Attardo G.M."/>
            <person name="Benoit J.B."/>
            <person name="Bornberg-Bauer E."/>
            <person name="Tobe S.S."/>
        </authorList>
    </citation>
    <scope>NUCLEOTIDE SEQUENCE</scope>
    <source>
        <strain evidence="2">Stay&amp;Tobe</strain>
    </source>
</reference>
<feature type="compositionally biased region" description="Acidic residues" evidence="1">
    <location>
        <begin position="52"/>
        <end position="64"/>
    </location>
</feature>
<reference evidence="2" key="2">
    <citation type="submission" date="2023-05" db="EMBL/GenBank/DDBJ databases">
        <authorList>
            <person name="Fouks B."/>
        </authorList>
    </citation>
    <scope>NUCLEOTIDE SEQUENCE</scope>
    <source>
        <strain evidence="2">Stay&amp;Tobe</strain>
        <tissue evidence="2">Testes</tissue>
    </source>
</reference>
<organism evidence="2 3">
    <name type="scientific">Diploptera punctata</name>
    <name type="common">Pacific beetle cockroach</name>
    <dbReference type="NCBI Taxonomy" id="6984"/>
    <lineage>
        <taxon>Eukaryota</taxon>
        <taxon>Metazoa</taxon>
        <taxon>Ecdysozoa</taxon>
        <taxon>Arthropoda</taxon>
        <taxon>Hexapoda</taxon>
        <taxon>Insecta</taxon>
        <taxon>Pterygota</taxon>
        <taxon>Neoptera</taxon>
        <taxon>Polyneoptera</taxon>
        <taxon>Dictyoptera</taxon>
        <taxon>Blattodea</taxon>
        <taxon>Blaberoidea</taxon>
        <taxon>Blaberidae</taxon>
        <taxon>Diplopterinae</taxon>
        <taxon>Diploptera</taxon>
    </lineage>
</organism>